<keyword evidence="10" id="KW-1185">Reference proteome</keyword>
<reference evidence="9 10" key="1">
    <citation type="submission" date="2019-03" db="EMBL/GenBank/DDBJ databases">
        <title>Genomic Encyclopedia of Type Strains, Phase III (KMG-III): the genomes of soil and plant-associated and newly described type strains.</title>
        <authorList>
            <person name="Whitman W."/>
        </authorList>
    </citation>
    <scope>NUCLEOTIDE SEQUENCE [LARGE SCALE GENOMIC DNA]</scope>
    <source>
        <strain evidence="9 10">CGMCC 1.12801</strain>
    </source>
</reference>
<dbReference type="Pfam" id="PF00535">
    <property type="entry name" value="Glycos_transf_2"/>
    <property type="match status" value="1"/>
</dbReference>
<evidence type="ECO:0000256" key="2">
    <source>
        <dbReference type="ARBA" id="ARBA00022676"/>
    </source>
</evidence>
<gene>
    <name evidence="9" type="ORF">B0I21_10590</name>
</gene>
<dbReference type="GO" id="GO:0005886">
    <property type="term" value="C:plasma membrane"/>
    <property type="evidence" value="ECO:0007669"/>
    <property type="project" value="TreeGrafter"/>
</dbReference>
<dbReference type="EMBL" id="SNZV01000005">
    <property type="protein sequence ID" value="TDS12959.1"/>
    <property type="molecule type" value="Genomic_DNA"/>
</dbReference>
<keyword evidence="6" id="KW-1133">Transmembrane helix</keyword>
<name>A0A4R7CWT4_9SPHI</name>
<keyword evidence="1" id="KW-1003">Cell membrane</keyword>
<dbReference type="GO" id="GO:0099621">
    <property type="term" value="F:undecaprenyl-phosphate 4-deoxy-4-formamido-L-arabinose transferase activity"/>
    <property type="evidence" value="ECO:0007669"/>
    <property type="project" value="TreeGrafter"/>
</dbReference>
<dbReference type="OrthoDB" id="9807778at2"/>
<evidence type="ECO:0000256" key="7">
    <source>
        <dbReference type="ARBA" id="ARBA00023136"/>
    </source>
</evidence>
<dbReference type="Proteomes" id="UP000294752">
    <property type="component" value="Unassembled WGS sequence"/>
</dbReference>
<keyword evidence="4" id="KW-0812">Transmembrane</keyword>
<dbReference type="GO" id="GO:0009103">
    <property type="term" value="P:lipopolysaccharide biosynthetic process"/>
    <property type="evidence" value="ECO:0007669"/>
    <property type="project" value="UniProtKB-KW"/>
</dbReference>
<evidence type="ECO:0000259" key="8">
    <source>
        <dbReference type="Pfam" id="PF00535"/>
    </source>
</evidence>
<dbReference type="Gene3D" id="3.90.550.10">
    <property type="entry name" value="Spore Coat Polysaccharide Biosynthesis Protein SpsA, Chain A"/>
    <property type="match status" value="1"/>
</dbReference>
<proteinExistence type="predicted"/>
<evidence type="ECO:0000256" key="5">
    <source>
        <dbReference type="ARBA" id="ARBA00022985"/>
    </source>
</evidence>
<comment type="caution">
    <text evidence="9">The sequence shown here is derived from an EMBL/GenBank/DDBJ whole genome shotgun (WGS) entry which is preliminary data.</text>
</comment>
<evidence type="ECO:0000256" key="3">
    <source>
        <dbReference type="ARBA" id="ARBA00022679"/>
    </source>
</evidence>
<keyword evidence="2" id="KW-0328">Glycosyltransferase</keyword>
<accession>A0A4R7CWT4</accession>
<dbReference type="RefSeq" id="WP_133640473.1">
    <property type="nucleotide sequence ID" value="NZ_SNZV01000005.1"/>
</dbReference>
<dbReference type="InterPro" id="IPR050256">
    <property type="entry name" value="Glycosyltransferase_2"/>
</dbReference>
<dbReference type="AlphaFoldDB" id="A0A4R7CWT4"/>
<keyword evidence="5" id="KW-0448">Lipopolysaccharide biosynthesis</keyword>
<evidence type="ECO:0000256" key="6">
    <source>
        <dbReference type="ARBA" id="ARBA00022989"/>
    </source>
</evidence>
<dbReference type="InterPro" id="IPR001173">
    <property type="entry name" value="Glyco_trans_2-like"/>
</dbReference>
<protein>
    <submittedName>
        <fullName evidence="9">Glycosyl transferase family 2</fullName>
    </submittedName>
</protein>
<dbReference type="SUPFAM" id="SSF53448">
    <property type="entry name" value="Nucleotide-diphospho-sugar transferases"/>
    <property type="match status" value="1"/>
</dbReference>
<evidence type="ECO:0000313" key="9">
    <source>
        <dbReference type="EMBL" id="TDS12959.1"/>
    </source>
</evidence>
<keyword evidence="7" id="KW-0472">Membrane</keyword>
<dbReference type="PANTHER" id="PTHR48090">
    <property type="entry name" value="UNDECAPRENYL-PHOSPHATE 4-DEOXY-4-FORMAMIDO-L-ARABINOSE TRANSFERASE-RELATED"/>
    <property type="match status" value="1"/>
</dbReference>
<evidence type="ECO:0000256" key="1">
    <source>
        <dbReference type="ARBA" id="ARBA00022475"/>
    </source>
</evidence>
<dbReference type="InterPro" id="IPR029044">
    <property type="entry name" value="Nucleotide-diphossugar_trans"/>
</dbReference>
<evidence type="ECO:0000256" key="4">
    <source>
        <dbReference type="ARBA" id="ARBA00022692"/>
    </source>
</evidence>
<evidence type="ECO:0000313" key="10">
    <source>
        <dbReference type="Proteomes" id="UP000294752"/>
    </source>
</evidence>
<organism evidence="9 10">
    <name type="scientific">Sphingobacterium paludis</name>
    <dbReference type="NCBI Taxonomy" id="1476465"/>
    <lineage>
        <taxon>Bacteria</taxon>
        <taxon>Pseudomonadati</taxon>
        <taxon>Bacteroidota</taxon>
        <taxon>Sphingobacteriia</taxon>
        <taxon>Sphingobacteriales</taxon>
        <taxon>Sphingobacteriaceae</taxon>
        <taxon>Sphingobacterium</taxon>
    </lineage>
</organism>
<keyword evidence="3 9" id="KW-0808">Transferase</keyword>
<dbReference type="PANTHER" id="PTHR48090:SF3">
    <property type="entry name" value="UNDECAPRENYL-PHOSPHATE 4-DEOXY-4-FORMAMIDO-L-ARABINOSE TRANSFERASE"/>
    <property type="match status" value="1"/>
</dbReference>
<feature type="domain" description="Glycosyltransferase 2-like" evidence="8">
    <location>
        <begin position="17"/>
        <end position="157"/>
    </location>
</feature>
<sequence>MDVLTGSDRKQTAALFTIIVPIYNEVAGLERLYISLSEYLEMALVETRVLFVDDGSTDGSQQKIKCVCAQNNRFSFLFLDKNYGLSAAIKAGFDHVDTLLVGYIDADLQTNPEDFNVLLPHMNDYEIVTGLRSKREDSFSKRFSSRFANKFRRLFTNDGVDDTGCPLKILKTDIAQAIPMFSGLHRFLPAMVILQGGKVLQIPVRHYPRISGESKFNTWNRLLGPLADCFAYLWMKRKYISYRIGEHGPK</sequence>